<dbReference type="PROSITE" id="PS51257">
    <property type="entry name" value="PROKAR_LIPOPROTEIN"/>
    <property type="match status" value="1"/>
</dbReference>
<feature type="signal peptide" evidence="2">
    <location>
        <begin position="1"/>
        <end position="27"/>
    </location>
</feature>
<dbReference type="Proteomes" id="UP000309893">
    <property type="component" value="Unassembled WGS sequence"/>
</dbReference>
<sequence length="195" mass="19623">MHTTTRTRLTVAARAGALLSVGLLALAGCATTTPSAGSTPSTSASAADTSGAAVTISDAWVKAADSGMSAAFGTLHNDSKTDITLVSATSPASSMLQLHETVADASGAMVMKEKSGGFVIPAGGDFVLQPGGNHIMLMDLTAPLKAGEDTTFTLTFSDGSTTEFSAPVKDYSGANENYQGGDMQMSPTPSTTPSH</sequence>
<dbReference type="OrthoDB" id="9796962at2"/>
<reference evidence="3 4" key="1">
    <citation type="submission" date="2019-04" db="EMBL/GenBank/DDBJ databases">
        <title>Microbes associate with the intestines of laboratory mice.</title>
        <authorList>
            <person name="Navarre W."/>
            <person name="Wong E."/>
            <person name="Huang K."/>
            <person name="Tropini C."/>
            <person name="Ng K."/>
            <person name="Yu B."/>
        </authorList>
    </citation>
    <scope>NUCLEOTIDE SEQUENCE [LARGE SCALE GENOMIC DNA]</scope>
    <source>
        <strain evidence="3 4">NM46_B2-13</strain>
    </source>
</reference>
<evidence type="ECO:0000256" key="2">
    <source>
        <dbReference type="SAM" id="SignalP"/>
    </source>
</evidence>
<proteinExistence type="predicted"/>
<dbReference type="AlphaFoldDB" id="A0A4S2DCX9"/>
<dbReference type="PANTHER" id="PTHR36302">
    <property type="entry name" value="BLR7088 PROTEIN"/>
    <property type="match status" value="1"/>
</dbReference>
<keyword evidence="2" id="KW-0732">Signal</keyword>
<dbReference type="EMBL" id="SRYO01000001">
    <property type="protein sequence ID" value="TGY39716.1"/>
    <property type="molecule type" value="Genomic_DNA"/>
</dbReference>
<dbReference type="Pfam" id="PF04314">
    <property type="entry name" value="PCuAC"/>
    <property type="match status" value="1"/>
</dbReference>
<dbReference type="Gene3D" id="2.60.40.1890">
    <property type="entry name" value="PCu(A)C copper chaperone"/>
    <property type="match status" value="1"/>
</dbReference>
<protein>
    <submittedName>
        <fullName evidence="3">Copper chaperone PCu(A)C</fullName>
    </submittedName>
</protein>
<dbReference type="InterPro" id="IPR007410">
    <property type="entry name" value="LpqE-like"/>
</dbReference>
<dbReference type="InterPro" id="IPR036182">
    <property type="entry name" value="PCuAC_sf"/>
</dbReference>
<dbReference type="SUPFAM" id="SSF110087">
    <property type="entry name" value="DR1885-like metal-binding protein"/>
    <property type="match status" value="1"/>
</dbReference>
<feature type="region of interest" description="Disordered" evidence="1">
    <location>
        <begin position="166"/>
        <end position="195"/>
    </location>
</feature>
<dbReference type="InterPro" id="IPR058248">
    <property type="entry name" value="Lxx211020-like"/>
</dbReference>
<evidence type="ECO:0000256" key="1">
    <source>
        <dbReference type="SAM" id="MobiDB-lite"/>
    </source>
</evidence>
<feature type="chain" id="PRO_5039465232" evidence="2">
    <location>
        <begin position="28"/>
        <end position="195"/>
    </location>
</feature>
<dbReference type="PANTHER" id="PTHR36302:SF1">
    <property type="entry name" value="COPPER CHAPERONE PCU(A)C"/>
    <property type="match status" value="1"/>
</dbReference>
<comment type="caution">
    <text evidence="3">The sequence shown here is derived from an EMBL/GenBank/DDBJ whole genome shotgun (WGS) entry which is preliminary data.</text>
</comment>
<organism evidence="3 4">
    <name type="scientific">Microbacterium laevaniformans</name>
    <dbReference type="NCBI Taxonomy" id="36807"/>
    <lineage>
        <taxon>Bacteria</taxon>
        <taxon>Bacillati</taxon>
        <taxon>Actinomycetota</taxon>
        <taxon>Actinomycetes</taxon>
        <taxon>Micrococcales</taxon>
        <taxon>Microbacteriaceae</taxon>
        <taxon>Microbacterium</taxon>
    </lineage>
</organism>
<name>A0A4S2DCX9_9MICO</name>
<evidence type="ECO:0000313" key="4">
    <source>
        <dbReference type="Proteomes" id="UP000309893"/>
    </source>
</evidence>
<feature type="compositionally biased region" description="Polar residues" evidence="1">
    <location>
        <begin position="185"/>
        <end position="195"/>
    </location>
</feature>
<gene>
    <name evidence="3" type="ORF">E5344_03075</name>
</gene>
<evidence type="ECO:0000313" key="3">
    <source>
        <dbReference type="EMBL" id="TGY39716.1"/>
    </source>
</evidence>
<accession>A0A4S2DCX9</accession>